<name>A0ABV7J8Q6_9GAMM</name>
<feature type="transmembrane region" description="Helical" evidence="1">
    <location>
        <begin position="429"/>
        <end position="450"/>
    </location>
</feature>
<evidence type="ECO:0000313" key="5">
    <source>
        <dbReference type="Proteomes" id="UP001595533"/>
    </source>
</evidence>
<keyword evidence="1" id="KW-1133">Transmembrane helix</keyword>
<protein>
    <recommendedName>
        <fullName evidence="3">DUF7933 domain-containing protein</fullName>
    </recommendedName>
</protein>
<keyword evidence="2" id="KW-0732">Signal</keyword>
<evidence type="ECO:0000256" key="2">
    <source>
        <dbReference type="SAM" id="SignalP"/>
    </source>
</evidence>
<organism evidence="4 5">
    <name type="scientific">Marinicella sediminis</name>
    <dbReference type="NCBI Taxonomy" id="1792834"/>
    <lineage>
        <taxon>Bacteria</taxon>
        <taxon>Pseudomonadati</taxon>
        <taxon>Pseudomonadota</taxon>
        <taxon>Gammaproteobacteria</taxon>
        <taxon>Lysobacterales</taxon>
        <taxon>Marinicellaceae</taxon>
        <taxon>Marinicella</taxon>
    </lineage>
</organism>
<proteinExistence type="predicted"/>
<sequence length="456" mass="46224">MKKQLLHLTFTLLVAVLVTSTVNASHISGIRITQTGNTGLTINVDMTVFYTTGSTETTANMGTYYNQVPAANWGDGNTLARYGYGPSTGIPLVATSTVVNGIPARAYRGSFSHTYGAPGNYTIEANTSCCPLTTPTYTLVTGSILTTTIATSGPFGPTTFTTSFVQNTLDVNAVAPAFAKAFAPAGVPVNTPSTLTFTIDNTASTLDDNALAFTDNLPAGMEVAGTANVVNTCTGGTVTATPGSSSISYSGGVVPAGATCTISADVIVTQSGVFSNTTGDLTSSFGNSGSASDTLTGFSAPVFSKAFDPDDITNVTESTLTFTIDNSVNAVDATGLTFTDNMPAGMTVNTPANAINTCTGGTLTANPGDGVISYSGGTVGAGSVCTISVDITVSGVGNYDNDAGVLGSSLGDSAPASAIDQLIVGITRAVPTLSVIGLSLLLLMFVFMGFKRFRRS</sequence>
<feature type="chain" id="PRO_5045848624" description="DUF7933 domain-containing protein" evidence="2">
    <location>
        <begin position="25"/>
        <end position="456"/>
    </location>
</feature>
<keyword evidence="5" id="KW-1185">Reference proteome</keyword>
<reference evidence="5" key="1">
    <citation type="journal article" date="2019" name="Int. J. Syst. Evol. Microbiol.">
        <title>The Global Catalogue of Microorganisms (GCM) 10K type strain sequencing project: providing services to taxonomists for standard genome sequencing and annotation.</title>
        <authorList>
            <consortium name="The Broad Institute Genomics Platform"/>
            <consortium name="The Broad Institute Genome Sequencing Center for Infectious Disease"/>
            <person name="Wu L."/>
            <person name="Ma J."/>
        </authorList>
    </citation>
    <scope>NUCLEOTIDE SEQUENCE [LARGE SCALE GENOMIC DNA]</scope>
    <source>
        <strain evidence="5">KCTC 42953</strain>
    </source>
</reference>
<evidence type="ECO:0000256" key="1">
    <source>
        <dbReference type="SAM" id="Phobius"/>
    </source>
</evidence>
<keyword evidence="1" id="KW-0472">Membrane</keyword>
<dbReference type="EMBL" id="JBHRTS010000002">
    <property type="protein sequence ID" value="MFC3193255.1"/>
    <property type="molecule type" value="Genomic_DNA"/>
</dbReference>
<dbReference type="Proteomes" id="UP001595533">
    <property type="component" value="Unassembled WGS sequence"/>
</dbReference>
<feature type="domain" description="DUF7933" evidence="3">
    <location>
        <begin position="176"/>
        <end position="296"/>
    </location>
</feature>
<evidence type="ECO:0000259" key="3">
    <source>
        <dbReference type="Pfam" id="PF25564"/>
    </source>
</evidence>
<keyword evidence="1" id="KW-0812">Transmembrane</keyword>
<feature type="domain" description="DUF7933" evidence="3">
    <location>
        <begin position="301"/>
        <end position="418"/>
    </location>
</feature>
<dbReference type="Pfam" id="PF25564">
    <property type="entry name" value="DUF7933"/>
    <property type="match status" value="2"/>
</dbReference>
<accession>A0ABV7J8Q6</accession>
<comment type="caution">
    <text evidence="4">The sequence shown here is derived from an EMBL/GenBank/DDBJ whole genome shotgun (WGS) entry which is preliminary data.</text>
</comment>
<evidence type="ECO:0000313" key="4">
    <source>
        <dbReference type="EMBL" id="MFC3193255.1"/>
    </source>
</evidence>
<dbReference type="RefSeq" id="WP_077409934.1">
    <property type="nucleotide sequence ID" value="NZ_JBHRTS010000002.1"/>
</dbReference>
<feature type="signal peptide" evidence="2">
    <location>
        <begin position="1"/>
        <end position="24"/>
    </location>
</feature>
<dbReference type="InterPro" id="IPR057693">
    <property type="entry name" value="DUF7933"/>
</dbReference>
<gene>
    <name evidence="4" type="ORF">ACFODZ_03260</name>
</gene>